<dbReference type="PANTHER" id="PTHR31071:SF16">
    <property type="entry name" value="MYB-LIKE PROTEIN Z ISOFORM X1"/>
    <property type="match status" value="1"/>
</dbReference>
<keyword evidence="1" id="KW-0175">Coiled coil</keyword>
<keyword evidence="4" id="KW-1185">Reference proteome</keyword>
<dbReference type="AlphaFoldDB" id="A0ABC8SP96"/>
<reference evidence="3 4" key="1">
    <citation type="submission" date="2024-02" db="EMBL/GenBank/DDBJ databases">
        <authorList>
            <person name="Vignale AGUSTIN F."/>
            <person name="Sosa J E."/>
            <person name="Modenutti C."/>
        </authorList>
    </citation>
    <scope>NUCLEOTIDE SEQUENCE [LARGE SCALE GENOMIC DNA]</scope>
</reference>
<dbReference type="Proteomes" id="UP001642360">
    <property type="component" value="Unassembled WGS sequence"/>
</dbReference>
<evidence type="ECO:0000313" key="3">
    <source>
        <dbReference type="EMBL" id="CAK9158989.1"/>
    </source>
</evidence>
<feature type="coiled-coil region" evidence="1">
    <location>
        <begin position="353"/>
        <end position="423"/>
    </location>
</feature>
<dbReference type="EMBL" id="CAUOFW020003280">
    <property type="protein sequence ID" value="CAK9158989.1"/>
    <property type="molecule type" value="Genomic_DNA"/>
</dbReference>
<evidence type="ECO:0000313" key="4">
    <source>
        <dbReference type="Proteomes" id="UP001642360"/>
    </source>
</evidence>
<feature type="compositionally biased region" description="Basic and acidic residues" evidence="2">
    <location>
        <begin position="128"/>
        <end position="144"/>
    </location>
</feature>
<gene>
    <name evidence="3" type="ORF">ILEXP_LOCUS27666</name>
</gene>
<proteinExistence type="predicted"/>
<accession>A0ABC8SP96</accession>
<dbReference type="InterPro" id="IPR043424">
    <property type="entry name" value="BLT-like"/>
</dbReference>
<sequence length="624" mass="69976">MPRQNLNVEGRIVGQCKIRKRGCSSSSSSSFVKNYRLKRAILVGKRGGSSTPVPTWKMNSRSPSLQNEISMKNLPVKGGGGGKDLLSVSARQLAATLWEINEVPPPNTKENLEEKRNKMKMRNRGLVKHLDDPSHSPVSERMDPSKGAGHCRRASVASHKLQLTDYNLGGLKSLHNASIVEIEPQTCGQTPSGCTFGVKTRLKDVRDSLTTCKELVKVLNRICGPEHQHSTSLSLVSALKIELDRARLEVGKLIQEQGSNHKEIDFILKQFAEEKAAWKIKEQDKIHNALMSIARELEIEKKLRRQTERLNKKLGKELANTKAFLSKAVKDLESEKTAREILEQVCDELARGIGEDRTEVEELKKQSAKVREEVEKEREMLQLADLLREERVQMKLSEAKYQFEEKNEAVDKLRSELQSYLRTKAGGEKDDGSPNYDRIKELEEYLKRTISGSCQNGGIEKDEGEVVNEEECGGDDSADSDLQSIELNMDNSRKSYEWSYACGGIAPNDPKTIPLDKIKGRKSISEKTQHRGVSLESKDSNGIKWEFGTKHQESLEGVEGEIFLDLASQAQKKDYEDEIRRYEMIRDLRDHIVSGSGKTSSKGFAASPTQMMLSEGLAVLQGAR</sequence>
<protein>
    <submittedName>
        <fullName evidence="3">Uncharacterized protein</fullName>
    </submittedName>
</protein>
<evidence type="ECO:0000256" key="1">
    <source>
        <dbReference type="SAM" id="Coils"/>
    </source>
</evidence>
<name>A0ABC8SP96_9AQUA</name>
<dbReference type="PANTHER" id="PTHR31071">
    <property type="entry name" value="GB|AAF24581.1"/>
    <property type="match status" value="1"/>
</dbReference>
<feature type="region of interest" description="Disordered" evidence="2">
    <location>
        <begin position="128"/>
        <end position="150"/>
    </location>
</feature>
<organism evidence="3 4">
    <name type="scientific">Ilex paraguariensis</name>
    <name type="common">yerba mate</name>
    <dbReference type="NCBI Taxonomy" id="185542"/>
    <lineage>
        <taxon>Eukaryota</taxon>
        <taxon>Viridiplantae</taxon>
        <taxon>Streptophyta</taxon>
        <taxon>Embryophyta</taxon>
        <taxon>Tracheophyta</taxon>
        <taxon>Spermatophyta</taxon>
        <taxon>Magnoliopsida</taxon>
        <taxon>eudicotyledons</taxon>
        <taxon>Gunneridae</taxon>
        <taxon>Pentapetalae</taxon>
        <taxon>asterids</taxon>
        <taxon>campanulids</taxon>
        <taxon>Aquifoliales</taxon>
        <taxon>Aquifoliaceae</taxon>
        <taxon>Ilex</taxon>
    </lineage>
</organism>
<evidence type="ECO:0000256" key="2">
    <source>
        <dbReference type="SAM" id="MobiDB-lite"/>
    </source>
</evidence>
<comment type="caution">
    <text evidence="3">The sequence shown here is derived from an EMBL/GenBank/DDBJ whole genome shotgun (WGS) entry which is preliminary data.</text>
</comment>